<dbReference type="PANTHER" id="PTHR31064">
    <property type="entry name" value="POTASSIUM TRANSPORT PROTEIN DDB_G0292412-RELATED"/>
    <property type="match status" value="1"/>
</dbReference>
<dbReference type="AlphaFoldDB" id="A0A218Z2A3"/>
<sequence length="952" mass="105506">MGACAGVEASLHVKDATLQLHHDPLQVFTHSSGDIKPLTIPLDFWIVGMVIFSSLCLYIRGGIPYIDALFLGSGAATQSGLNTIDINSLNTWQQVVIYLVPMLTNPIVINSFVVFLRLYWFEKRFQHIARESRKHRMTIAKTLSKANTHERDIGQEEKGVDGRHITVDHGSTRPSGKAHENALPEDFADQVEKEKTLAQEHPRGSQSSSSSTGQARGSETAVEDGLDITGDHYRPQIKFADEVQKSNGLANETVRMPVQRSKEDHIAFLERQRNLDDGAVLRIPGPRDADAGVAPVTLDEQDPLALIMSRRESGFSAQSIRPETIKKTHFNEVDLPEQPPRRNITIAEPTRSPATEQAVVDAKPAKNPVGALRLRTPRFLRKREEHAPHARRTATLNTIKSAISGDRDDTMPYLSWEPTVGRNSAFVDLTEEQREELGGIEYRSLKALSVILVFYIVGFSLFGIVCIVPWIFHKDSFGALVESAGVRRIWWGLFTSSSAFTDLGFTLTPDSMVSFQKAQWLLVLMSFLIIIGNTGFPIMLRIIIWLTSKYIPKDSGLWEELKFLLDHPRRCFTLLFPGKATWWLFWILAILNGVDLVFFIILDLGNKIVTDLPVNIRILAGWFQAVSTRTAGFAVVNLAALHPAIQVSYLIMMYISVLPIAISVRRTNVYEEKSLGIYGSNQEENAEEQEPSYIGAHLRRQLSFDLWYICLGLFIISISEGPRIQSQKENDLAFTMFAVLFEVVSAYGTVGLSLGYPGINASFSAEFGVIAKLVIIAMQIRGRHRGLPYELDRAILLPSEHLHQAEAADAAASLVRRRSSLNAAGGPVSSGAIKTAPRSRTREEPISNLLGNLLHPGPTIPNSHRDHFPRTATNKSRHSRRASSSSAGRAKRSLSLGSHLGYPTSVDDATERRGRAEGRRSFFQEGVNPAPPEVIAEAATSGLGEAPKEKSN</sequence>
<feature type="transmembrane region" description="Helical" evidence="10">
    <location>
        <begin position="450"/>
        <end position="472"/>
    </location>
</feature>
<dbReference type="OrthoDB" id="9999863at2759"/>
<evidence type="ECO:0000256" key="3">
    <source>
        <dbReference type="ARBA" id="ARBA00022448"/>
    </source>
</evidence>
<gene>
    <name evidence="12" type="ORF">B2J93_3432</name>
</gene>
<feature type="transmembrane region" description="Helical" evidence="10">
    <location>
        <begin position="44"/>
        <end position="63"/>
    </location>
</feature>
<feature type="region of interest" description="Disordered" evidence="11">
    <location>
        <begin position="194"/>
        <end position="228"/>
    </location>
</feature>
<dbReference type="InterPro" id="IPR004773">
    <property type="entry name" value="K/Na_transp_Trk1/HKT1"/>
</dbReference>
<dbReference type="PIRSF" id="PIRSF002450">
    <property type="entry name" value="K+_transpter_TRK"/>
    <property type="match status" value="1"/>
</dbReference>
<evidence type="ECO:0000256" key="7">
    <source>
        <dbReference type="ARBA" id="ARBA00022989"/>
    </source>
</evidence>
<feature type="compositionally biased region" description="Low complexity" evidence="11">
    <location>
        <begin position="204"/>
        <end position="218"/>
    </location>
</feature>
<dbReference type="GO" id="GO:0030007">
    <property type="term" value="P:intracellular potassium ion homeostasis"/>
    <property type="evidence" value="ECO:0007669"/>
    <property type="project" value="UniProtKB-UniRule"/>
</dbReference>
<feature type="compositionally biased region" description="Basic and acidic residues" evidence="11">
    <location>
        <begin position="194"/>
        <end position="203"/>
    </location>
</feature>
<feature type="transmembrane region" description="Helical" evidence="10">
    <location>
        <begin position="647"/>
        <end position="664"/>
    </location>
</feature>
<keyword evidence="3 10" id="KW-0813">Transport</keyword>
<dbReference type="InterPro" id="IPR051143">
    <property type="entry name" value="TrkH_K-transport"/>
</dbReference>
<keyword evidence="4 10" id="KW-0633">Potassium transport</keyword>
<keyword evidence="5 10" id="KW-0812">Transmembrane</keyword>
<proteinExistence type="inferred from homology"/>
<evidence type="ECO:0000256" key="10">
    <source>
        <dbReference type="PIRNR" id="PIRNR002450"/>
    </source>
</evidence>
<feature type="transmembrane region" description="Helical" evidence="10">
    <location>
        <begin position="583"/>
        <end position="604"/>
    </location>
</feature>
<dbReference type="Pfam" id="PF02386">
    <property type="entry name" value="TrkH"/>
    <property type="match status" value="1"/>
</dbReference>
<comment type="caution">
    <text evidence="12">The sequence shown here is derived from an EMBL/GenBank/DDBJ whole genome shotgun (WGS) entry which is preliminary data.</text>
</comment>
<keyword evidence="8 10" id="KW-0406">Ion transport</keyword>
<evidence type="ECO:0000256" key="4">
    <source>
        <dbReference type="ARBA" id="ARBA00022538"/>
    </source>
</evidence>
<dbReference type="Proteomes" id="UP000242519">
    <property type="component" value="Unassembled WGS sequence"/>
</dbReference>
<feature type="compositionally biased region" description="Basic and acidic residues" evidence="11">
    <location>
        <begin position="147"/>
        <end position="180"/>
    </location>
</feature>
<dbReference type="STRING" id="503106.A0A218Z2A3"/>
<reference evidence="12 13" key="1">
    <citation type="submission" date="2017-04" db="EMBL/GenBank/DDBJ databases">
        <title>Draft genome sequence of Marssonina coronaria NL1: causal agent of apple blotch.</title>
        <authorList>
            <person name="Cheng Q."/>
        </authorList>
    </citation>
    <scope>NUCLEOTIDE SEQUENCE [LARGE SCALE GENOMIC DNA]</scope>
    <source>
        <strain evidence="12 13">NL1</strain>
    </source>
</reference>
<dbReference type="PANTHER" id="PTHR31064:SF30">
    <property type="entry name" value="HIGH-AFFINITY POTASSIUM TRANSPORT PROTEIN-RELATED"/>
    <property type="match status" value="1"/>
</dbReference>
<feature type="transmembrane region" description="Helical" evidence="10">
    <location>
        <begin position="520"/>
        <end position="546"/>
    </location>
</feature>
<dbReference type="InParanoid" id="A0A218Z2A3"/>
<evidence type="ECO:0000256" key="6">
    <source>
        <dbReference type="ARBA" id="ARBA00022958"/>
    </source>
</evidence>
<feature type="transmembrane region" description="Helical" evidence="10">
    <location>
        <begin position="758"/>
        <end position="778"/>
    </location>
</feature>
<evidence type="ECO:0000256" key="1">
    <source>
        <dbReference type="ARBA" id="ARBA00004141"/>
    </source>
</evidence>
<keyword evidence="13" id="KW-1185">Reference proteome</keyword>
<name>A0A218Z2A3_9HELO</name>
<dbReference type="GO" id="GO:1990573">
    <property type="term" value="P:potassium ion import across plasma membrane"/>
    <property type="evidence" value="ECO:0007669"/>
    <property type="project" value="TreeGrafter"/>
</dbReference>
<dbReference type="InterPro" id="IPR015958">
    <property type="entry name" value="Trk1_fungi"/>
</dbReference>
<evidence type="ECO:0000256" key="9">
    <source>
        <dbReference type="ARBA" id="ARBA00023136"/>
    </source>
</evidence>
<evidence type="ECO:0000256" key="11">
    <source>
        <dbReference type="SAM" id="MobiDB-lite"/>
    </source>
</evidence>
<feature type="compositionally biased region" description="Basic and acidic residues" evidence="11">
    <location>
        <begin position="909"/>
        <end position="922"/>
    </location>
</feature>
<evidence type="ECO:0000313" key="13">
    <source>
        <dbReference type="Proteomes" id="UP000242519"/>
    </source>
</evidence>
<evidence type="ECO:0000256" key="8">
    <source>
        <dbReference type="ARBA" id="ARBA00023065"/>
    </source>
</evidence>
<feature type="region of interest" description="Disordered" evidence="11">
    <location>
        <begin position="822"/>
        <end position="952"/>
    </location>
</feature>
<dbReference type="GO" id="GO:0140107">
    <property type="term" value="F:high-affinity potassium ion transmembrane transporter activity"/>
    <property type="evidence" value="ECO:0007669"/>
    <property type="project" value="TreeGrafter"/>
</dbReference>
<keyword evidence="9 10" id="KW-0472">Membrane</keyword>
<evidence type="ECO:0000313" key="12">
    <source>
        <dbReference type="EMBL" id="OWP01770.1"/>
    </source>
</evidence>
<feature type="transmembrane region" description="Helical" evidence="10">
    <location>
        <begin position="95"/>
        <end position="120"/>
    </location>
</feature>
<accession>A0A218Z2A3</accession>
<comment type="similarity">
    <text evidence="2 10">Belongs to the TrkH potassium transport family.</text>
</comment>
<protein>
    <recommendedName>
        <fullName evidence="10">Potassium transport protein</fullName>
    </recommendedName>
</protein>
<feature type="transmembrane region" description="Helical" evidence="10">
    <location>
        <begin position="732"/>
        <end position="752"/>
    </location>
</feature>
<dbReference type="EMBL" id="MZNU01000259">
    <property type="protein sequence ID" value="OWP01770.1"/>
    <property type="molecule type" value="Genomic_DNA"/>
</dbReference>
<keyword evidence="6 10" id="KW-0630">Potassium</keyword>
<dbReference type="FunCoup" id="A0A218Z2A3">
    <property type="interactions" value="15"/>
</dbReference>
<evidence type="ECO:0000256" key="5">
    <source>
        <dbReference type="ARBA" id="ARBA00022692"/>
    </source>
</evidence>
<dbReference type="InterPro" id="IPR003445">
    <property type="entry name" value="Cat_transpt"/>
</dbReference>
<dbReference type="NCBIfam" id="TIGR00934">
    <property type="entry name" value="2a38euk"/>
    <property type="match status" value="1"/>
</dbReference>
<organism evidence="12 13">
    <name type="scientific">Diplocarpon coronariae</name>
    <dbReference type="NCBI Taxonomy" id="2795749"/>
    <lineage>
        <taxon>Eukaryota</taxon>
        <taxon>Fungi</taxon>
        <taxon>Dikarya</taxon>
        <taxon>Ascomycota</taxon>
        <taxon>Pezizomycotina</taxon>
        <taxon>Leotiomycetes</taxon>
        <taxon>Helotiales</taxon>
        <taxon>Drepanopezizaceae</taxon>
        <taxon>Diplocarpon</taxon>
    </lineage>
</organism>
<feature type="region of interest" description="Disordered" evidence="11">
    <location>
        <begin position="142"/>
        <end position="180"/>
    </location>
</feature>
<evidence type="ECO:0000256" key="2">
    <source>
        <dbReference type="ARBA" id="ARBA00009137"/>
    </source>
</evidence>
<dbReference type="GO" id="GO:0005886">
    <property type="term" value="C:plasma membrane"/>
    <property type="evidence" value="ECO:0007669"/>
    <property type="project" value="InterPro"/>
</dbReference>
<comment type="subcellular location">
    <subcellularLocation>
        <location evidence="1">Membrane</location>
        <topology evidence="1">Multi-pass membrane protein</topology>
    </subcellularLocation>
</comment>
<keyword evidence="7 10" id="KW-1133">Transmembrane helix</keyword>